<evidence type="ECO:0000256" key="10">
    <source>
        <dbReference type="ARBA" id="ARBA00023136"/>
    </source>
</evidence>
<dbReference type="InterPro" id="IPR006370">
    <property type="entry name" value="HB_polyprenyltransferase-like"/>
</dbReference>
<evidence type="ECO:0000256" key="6">
    <source>
        <dbReference type="ARBA" id="ARBA00022679"/>
    </source>
</evidence>
<gene>
    <name evidence="11 13" type="primary">ubiA</name>
    <name evidence="13" type="ORF">RZS28_09570</name>
</gene>
<comment type="similarity">
    <text evidence="3 11">Belongs to the UbiA prenyltransferase family.</text>
</comment>
<comment type="pathway">
    <text evidence="11">Cofactor biosynthesis; ubiquinone biosynthesis.</text>
</comment>
<name>A0ABZ0HXB2_9HYPH</name>
<evidence type="ECO:0000256" key="8">
    <source>
        <dbReference type="ARBA" id="ARBA00022692"/>
    </source>
</evidence>
<dbReference type="EC" id="2.5.1.39" evidence="11 12"/>
<keyword evidence="5 11" id="KW-0997">Cell inner membrane</keyword>
<evidence type="ECO:0000256" key="2">
    <source>
        <dbReference type="ARBA" id="ARBA00004141"/>
    </source>
</evidence>
<organism evidence="13 14">
    <name type="scientific">Methylocapsa polymorpha</name>
    <dbReference type="NCBI Taxonomy" id="3080828"/>
    <lineage>
        <taxon>Bacteria</taxon>
        <taxon>Pseudomonadati</taxon>
        <taxon>Pseudomonadota</taxon>
        <taxon>Alphaproteobacteria</taxon>
        <taxon>Hyphomicrobiales</taxon>
        <taxon>Beijerinckiaceae</taxon>
        <taxon>Methylocapsa</taxon>
    </lineage>
</organism>
<dbReference type="GO" id="GO:0008412">
    <property type="term" value="F:4-hydroxybenzoate polyprenyltransferase activity"/>
    <property type="evidence" value="ECO:0007669"/>
    <property type="project" value="UniProtKB-EC"/>
</dbReference>
<keyword evidence="9 11" id="KW-1133">Transmembrane helix</keyword>
<evidence type="ECO:0000256" key="1">
    <source>
        <dbReference type="ARBA" id="ARBA00001946"/>
    </source>
</evidence>
<evidence type="ECO:0000256" key="7">
    <source>
        <dbReference type="ARBA" id="ARBA00022688"/>
    </source>
</evidence>
<dbReference type="PROSITE" id="PS00943">
    <property type="entry name" value="UBIA"/>
    <property type="match status" value="1"/>
</dbReference>
<evidence type="ECO:0000256" key="4">
    <source>
        <dbReference type="ARBA" id="ARBA00022475"/>
    </source>
</evidence>
<keyword evidence="10 11" id="KW-0472">Membrane</keyword>
<accession>A0ABZ0HXB2</accession>
<dbReference type="Pfam" id="PF01040">
    <property type="entry name" value="UbiA"/>
    <property type="match status" value="1"/>
</dbReference>
<comment type="function">
    <text evidence="11">Catalyzes the prenylation of para-hydroxybenzoate (PHB) with an all-trans polyprenyl group. Mediates the second step in the final reaction sequence of ubiquinone-8 (UQ-8) biosynthesis, which is the condensation of the polyisoprenoid side chain with PHB, generating the first membrane-bound Q intermediate 3-octaprenyl-4-hydroxybenzoate.</text>
</comment>
<keyword evidence="8 11" id="KW-0812">Transmembrane</keyword>
<comment type="caution">
    <text evidence="11">Lacks conserved residue(s) required for the propagation of feature annotation.</text>
</comment>
<evidence type="ECO:0000256" key="3">
    <source>
        <dbReference type="ARBA" id="ARBA00005985"/>
    </source>
</evidence>
<evidence type="ECO:0000256" key="5">
    <source>
        <dbReference type="ARBA" id="ARBA00022519"/>
    </source>
</evidence>
<feature type="transmembrane region" description="Helical" evidence="11">
    <location>
        <begin position="149"/>
        <end position="167"/>
    </location>
</feature>
<dbReference type="PANTHER" id="PTHR11048">
    <property type="entry name" value="PRENYLTRANSFERASES"/>
    <property type="match status" value="1"/>
</dbReference>
<dbReference type="InterPro" id="IPR044878">
    <property type="entry name" value="UbiA_sf"/>
</dbReference>
<dbReference type="HAMAP" id="MF_01635">
    <property type="entry name" value="UbiA"/>
    <property type="match status" value="1"/>
</dbReference>
<proteinExistence type="inferred from homology"/>
<comment type="subcellular location">
    <subcellularLocation>
        <location evidence="11">Cell inner membrane</location>
        <topology evidence="11">Multi-pass membrane protein</topology>
    </subcellularLocation>
    <subcellularLocation>
        <location evidence="2">Membrane</location>
        <topology evidence="2">Multi-pass membrane protein</topology>
    </subcellularLocation>
</comment>
<keyword evidence="14" id="KW-1185">Reference proteome</keyword>
<dbReference type="NCBIfam" id="TIGR01474">
    <property type="entry name" value="ubiA_proteo"/>
    <property type="match status" value="1"/>
</dbReference>
<keyword evidence="7 11" id="KW-0831">Ubiquinone biosynthesis</keyword>
<comment type="catalytic activity">
    <reaction evidence="11">
        <text>all-trans-octaprenyl diphosphate + 4-hydroxybenzoate = 4-hydroxy-3-(all-trans-octaprenyl)benzoate + diphosphate</text>
        <dbReference type="Rhea" id="RHEA:27782"/>
        <dbReference type="ChEBI" id="CHEBI:1617"/>
        <dbReference type="ChEBI" id="CHEBI:17879"/>
        <dbReference type="ChEBI" id="CHEBI:33019"/>
        <dbReference type="ChEBI" id="CHEBI:57711"/>
        <dbReference type="EC" id="2.5.1.39"/>
    </reaction>
</comment>
<keyword evidence="6 11" id="KW-0808">Transferase</keyword>
<dbReference type="Gene3D" id="1.10.357.140">
    <property type="entry name" value="UbiA prenyltransferase"/>
    <property type="match status" value="1"/>
</dbReference>
<evidence type="ECO:0000256" key="11">
    <source>
        <dbReference type="HAMAP-Rule" id="MF_01635"/>
    </source>
</evidence>
<keyword evidence="11" id="KW-0460">Magnesium</keyword>
<dbReference type="InterPro" id="IPR030470">
    <property type="entry name" value="UbiA_prenylTrfase_CS"/>
</dbReference>
<evidence type="ECO:0000256" key="12">
    <source>
        <dbReference type="NCBIfam" id="TIGR01474"/>
    </source>
</evidence>
<dbReference type="Proteomes" id="UP001626536">
    <property type="component" value="Chromosome"/>
</dbReference>
<sequence length="325" mass="35002">MRQNKDLGGPFARSLSDSAQTLPDSVAGQFVFRIAPKSWRPFLQLARIDRPIGWWLLTLPCWWSSALASVSQGRPLHGGDLLLFLVGAIAMRGAGSTYNDLVDREIDAKVERTRQRPLPSGRVSVKAAQIFLAAQCLVGLAVLLSFNAFAIKLGFSSLFFVAIYPFMKRITSWPQAVLGAAFAWGGLMGWAAAFGSLALAPAFLYFGAIFWTIGYDTIYALQDIEDDLLAGIGSTARLFGSRVQAGVASLYALAVICVEAGFLSVGAGWPTQMGLAGFALHLAWQVKSVDPDDRAGALGLFRSNRDAGLILFGSLCADVFRLSIQ</sequence>
<comment type="cofactor">
    <cofactor evidence="1 11">
        <name>Mg(2+)</name>
        <dbReference type="ChEBI" id="CHEBI:18420"/>
    </cofactor>
</comment>
<evidence type="ECO:0000256" key="9">
    <source>
        <dbReference type="ARBA" id="ARBA00022989"/>
    </source>
</evidence>
<dbReference type="EMBL" id="CP136862">
    <property type="protein sequence ID" value="WOJ91505.1"/>
    <property type="molecule type" value="Genomic_DNA"/>
</dbReference>
<evidence type="ECO:0000313" key="13">
    <source>
        <dbReference type="EMBL" id="WOJ91505.1"/>
    </source>
</evidence>
<dbReference type="InterPro" id="IPR039653">
    <property type="entry name" value="Prenyltransferase"/>
</dbReference>
<dbReference type="PANTHER" id="PTHR11048:SF28">
    <property type="entry name" value="4-HYDROXYBENZOATE POLYPRENYLTRANSFERASE, MITOCHONDRIAL"/>
    <property type="match status" value="1"/>
</dbReference>
<dbReference type="Gene3D" id="1.20.120.1780">
    <property type="entry name" value="UbiA prenyltransferase"/>
    <property type="match status" value="1"/>
</dbReference>
<keyword evidence="4 11" id="KW-1003">Cell membrane</keyword>
<protein>
    <recommendedName>
        <fullName evidence="11 12">4-hydroxybenzoate octaprenyltransferase</fullName>
        <ecNumber evidence="11 12">2.5.1.39</ecNumber>
    </recommendedName>
    <alternativeName>
        <fullName evidence="11">4-HB polyprenyltransferase</fullName>
    </alternativeName>
</protein>
<reference evidence="13 14" key="1">
    <citation type="submission" date="2023-10" db="EMBL/GenBank/DDBJ databases">
        <title>Novel methanotroph of the genus Methylocapsa from a subarctic wetland.</title>
        <authorList>
            <person name="Belova S.E."/>
            <person name="Oshkin I.Y."/>
            <person name="Miroshnikov K."/>
            <person name="Dedysh S.N."/>
        </authorList>
    </citation>
    <scope>NUCLEOTIDE SEQUENCE [LARGE SCALE GENOMIC DNA]</scope>
    <source>
        <strain evidence="13 14">RX1</strain>
    </source>
</reference>
<dbReference type="InterPro" id="IPR000537">
    <property type="entry name" value="UbiA_prenyltransferase"/>
</dbReference>
<feature type="transmembrane region" description="Helical" evidence="11">
    <location>
        <begin position="243"/>
        <end position="263"/>
    </location>
</feature>
<dbReference type="CDD" id="cd13959">
    <property type="entry name" value="PT_UbiA_COQ2"/>
    <property type="match status" value="1"/>
</dbReference>
<evidence type="ECO:0000313" key="14">
    <source>
        <dbReference type="Proteomes" id="UP001626536"/>
    </source>
</evidence>